<dbReference type="Proteomes" id="UP000689967">
    <property type="component" value="Unassembled WGS sequence"/>
</dbReference>
<evidence type="ECO:0000259" key="4">
    <source>
        <dbReference type="PROSITE" id="PS50949"/>
    </source>
</evidence>
<sequence>MPRRRGKARPLAACNNACVNAWVNAQSPLPPPRGATAAETAYQRLKALILDNLLPPGTQRLEAELAMQLGLSRTPVREAMLRLQQDGLVTVTPRHGMRVQPISAADMRDIYDVLESLEPKAAELLARRRLPEAALRPLAASCDAMEAALGTGDRVAWARADEEFHLGLAELCGNRRLSAMVMQVWDQSHRARMFTLNMRPLPERSTAEHRATLVAIRAGDADGARELYRQHRQRGGAELIDLIERSGLAWL</sequence>
<dbReference type="EMBL" id="JAERQM010000003">
    <property type="protein sequence ID" value="MBU8544661.1"/>
    <property type="molecule type" value="Genomic_DNA"/>
</dbReference>
<dbReference type="SMART" id="SM00345">
    <property type="entry name" value="HTH_GNTR"/>
    <property type="match status" value="1"/>
</dbReference>
<feature type="domain" description="HTH gntR-type" evidence="4">
    <location>
        <begin position="35"/>
        <end position="102"/>
    </location>
</feature>
<dbReference type="Pfam" id="PF07729">
    <property type="entry name" value="FCD"/>
    <property type="match status" value="1"/>
</dbReference>
<dbReference type="PROSITE" id="PS50949">
    <property type="entry name" value="HTH_GNTR"/>
    <property type="match status" value="1"/>
</dbReference>
<evidence type="ECO:0000256" key="1">
    <source>
        <dbReference type="ARBA" id="ARBA00023015"/>
    </source>
</evidence>
<dbReference type="SMART" id="SM00895">
    <property type="entry name" value="FCD"/>
    <property type="match status" value="1"/>
</dbReference>
<accession>A0ABS6HB04</accession>
<dbReference type="PANTHER" id="PTHR43537">
    <property type="entry name" value="TRANSCRIPTIONAL REGULATOR, GNTR FAMILY"/>
    <property type="match status" value="1"/>
</dbReference>
<dbReference type="PANTHER" id="PTHR43537:SF24">
    <property type="entry name" value="GLUCONATE OPERON TRANSCRIPTIONAL REPRESSOR"/>
    <property type="match status" value="1"/>
</dbReference>
<evidence type="ECO:0000256" key="3">
    <source>
        <dbReference type="ARBA" id="ARBA00023163"/>
    </source>
</evidence>
<dbReference type="InterPro" id="IPR011711">
    <property type="entry name" value="GntR_C"/>
</dbReference>
<dbReference type="InterPro" id="IPR000524">
    <property type="entry name" value="Tscrpt_reg_HTH_GntR"/>
</dbReference>
<name>A0ABS6HB04_9PROT</name>
<keyword evidence="3" id="KW-0804">Transcription</keyword>
<protein>
    <submittedName>
        <fullName evidence="5">GntR family transcriptional regulator</fullName>
    </submittedName>
</protein>
<evidence type="ECO:0000256" key="2">
    <source>
        <dbReference type="ARBA" id="ARBA00023125"/>
    </source>
</evidence>
<keyword evidence="1" id="KW-0805">Transcription regulation</keyword>
<dbReference type="CDD" id="cd07377">
    <property type="entry name" value="WHTH_GntR"/>
    <property type="match status" value="1"/>
</dbReference>
<organism evidence="5 6">
    <name type="scientific">Falsiroseomonas oleicola</name>
    <dbReference type="NCBI Taxonomy" id="2801474"/>
    <lineage>
        <taxon>Bacteria</taxon>
        <taxon>Pseudomonadati</taxon>
        <taxon>Pseudomonadota</taxon>
        <taxon>Alphaproteobacteria</taxon>
        <taxon>Acetobacterales</taxon>
        <taxon>Roseomonadaceae</taxon>
        <taxon>Falsiroseomonas</taxon>
    </lineage>
</organism>
<keyword evidence="2" id="KW-0238">DNA-binding</keyword>
<gene>
    <name evidence="5" type="ORF">JJQ90_13145</name>
</gene>
<comment type="caution">
    <text evidence="5">The sequence shown here is derived from an EMBL/GenBank/DDBJ whole genome shotgun (WGS) entry which is preliminary data.</text>
</comment>
<dbReference type="Pfam" id="PF00392">
    <property type="entry name" value="GntR"/>
    <property type="match status" value="1"/>
</dbReference>
<proteinExistence type="predicted"/>
<reference evidence="5 6" key="1">
    <citation type="submission" date="2021-01" db="EMBL/GenBank/DDBJ databases">
        <title>Roseomonas sp. nov, a bacterium isolated from an oil production mixture in Yumen Oilfield.</title>
        <authorList>
            <person name="Wu D."/>
        </authorList>
    </citation>
    <scope>NUCLEOTIDE SEQUENCE [LARGE SCALE GENOMIC DNA]</scope>
    <source>
        <strain evidence="5 6">ROY-5-3</strain>
    </source>
</reference>
<evidence type="ECO:0000313" key="5">
    <source>
        <dbReference type="EMBL" id="MBU8544661.1"/>
    </source>
</evidence>
<keyword evidence="6" id="KW-1185">Reference proteome</keyword>
<evidence type="ECO:0000313" key="6">
    <source>
        <dbReference type="Proteomes" id="UP000689967"/>
    </source>
</evidence>